<dbReference type="PANTHER" id="PTHR45339">
    <property type="entry name" value="HYBRID SIGNAL TRANSDUCTION HISTIDINE KINASE J"/>
    <property type="match status" value="1"/>
</dbReference>
<feature type="domain" description="Histidine kinase" evidence="14">
    <location>
        <begin position="493"/>
        <end position="715"/>
    </location>
</feature>
<dbReference type="PANTHER" id="PTHR45339:SF1">
    <property type="entry name" value="HYBRID SIGNAL TRANSDUCTION HISTIDINE KINASE J"/>
    <property type="match status" value="1"/>
</dbReference>
<proteinExistence type="predicted"/>
<name>A0A0L0MER2_9BURK</name>
<evidence type="ECO:0000256" key="1">
    <source>
        <dbReference type="ARBA" id="ARBA00000085"/>
    </source>
</evidence>
<feature type="domain" description="Response regulatory" evidence="15">
    <location>
        <begin position="882"/>
        <end position="998"/>
    </location>
</feature>
<keyword evidence="13" id="KW-0472">Membrane</keyword>
<dbReference type="FunFam" id="3.30.565.10:FF:000010">
    <property type="entry name" value="Sensor histidine kinase RcsC"/>
    <property type="match status" value="1"/>
</dbReference>
<dbReference type="PROSITE" id="PS50109">
    <property type="entry name" value="HIS_KIN"/>
    <property type="match status" value="1"/>
</dbReference>
<dbReference type="Gene3D" id="3.30.565.10">
    <property type="entry name" value="Histidine kinase-like ATPase, C-terminal domain"/>
    <property type="match status" value="1"/>
</dbReference>
<comment type="caution">
    <text evidence="16">The sequence shown here is derived from an EMBL/GenBank/DDBJ whole genome shotgun (WGS) entry which is preliminary data.</text>
</comment>
<evidence type="ECO:0000256" key="11">
    <source>
        <dbReference type="PROSITE-ProRule" id="PRU00169"/>
    </source>
</evidence>
<dbReference type="SUPFAM" id="SSF55874">
    <property type="entry name" value="ATPase domain of HSP90 chaperone/DNA topoisomerase II/histidine kinase"/>
    <property type="match status" value="1"/>
</dbReference>
<evidence type="ECO:0000256" key="4">
    <source>
        <dbReference type="ARBA" id="ARBA00022679"/>
    </source>
</evidence>
<dbReference type="Gene3D" id="3.30.450.40">
    <property type="match status" value="1"/>
</dbReference>
<keyword evidence="3 11" id="KW-0597">Phosphoprotein</keyword>
<dbReference type="Proteomes" id="UP000036959">
    <property type="component" value="Unassembled WGS sequence"/>
</dbReference>
<dbReference type="Pfam" id="PF00072">
    <property type="entry name" value="Response_reg"/>
    <property type="match status" value="3"/>
</dbReference>
<keyword evidence="6 16" id="KW-0418">Kinase</keyword>
<evidence type="ECO:0000256" key="3">
    <source>
        <dbReference type="ARBA" id="ARBA00022553"/>
    </source>
</evidence>
<sequence>MPLRSAVDEASFRRILFRNIALPFGTGVVTAVAFVALVLYLLTGINWVEHSERVIGNTQEIGRLVGEKESAVRGYLLTGDDAFLAPYETAKPKLTADIDTLADLVSDNTPQVDRLIRIRALQTQWDKVADALIDARRHDGDIATPVRSGRGSPERVETNRELDAFLNIEQTLRIERVASAKQLTMITVIVFLILSLTLSVVLAVFGRRELMQLSGAYGTAIGEHERQAHALQEQAWLREGQTRLAERVVGRQSLEQLCQSILDFLADYLQVSMGAFYVNEGRNTLKRVASFGFDPDGAPVPDLLAGPNSLVGQAARAGKLTYVADVPAGYWKVTSALGHMAPASLIILPIDNDAQANGAIELGAMHALGERERHFLELVAGNIGDFVEAAQYRERLQQVLEETQQLNEELQTQQEELRTTNEELEQQTNALSQAQLYLANQKAELQQSNDQLAEQARTLDERNNALSAAQGELEQRADALPRASRYKSEFLANMSHELRTPLNSSLILARLLSENKHGNLTVEQIKYAQTIYAAGNDLLNLINDILDLSKVEAGKLDLHIEEVPLQRIMESLARTFEPLARQKNLKLRLELGNEIDGYPTLTTDFRRLEQILKNLLSNAVKFTDTGIVSLTLKRAGPRAVQFVVTDTGIGIAQEQQEAIFEAFQQADGTTSRNYGGTGLGLSISRSLAHLLGGSVSLHSTLGAGSTFTLTLPIVYDAASPAPPVAPVVAAPAVIEVPAQVIEVSHVIDDDRDETAPARRLVLVIEDEPEFARVLLELAHELNYRCIVSGTAADALRVAQERTPTAILLDIGLPDRSGLAVLQELKANPKTRHIPVHVVSASDRSEAALHLGAIGHAVKPTTREQLTAIFTRLEEKSSQKIKRMLLVEDDARQRQSIVELISDTDVEITPVEYGQDALDLLKRTSFDCMIIDLKLPDMQGGDLLRKMAAIDAYAFPPVIVYTGRNLTHDEEAELMRYSQSIIIKGARSPERLLDEVTLFLHKVETELSEDRQAMLHVSRSRDRVLDGRRVLLVDDDIRNISSLSSALEHQGLKVEIGRNGFEAIEMLDQQPDIDVVLMDMMMPGVDGVEATRRIREDARFRKLPIIAITAKAMKDDQEQCLAAGASDYLAKPIDVDRLYSLLRVWMPRRV</sequence>
<evidence type="ECO:0000313" key="16">
    <source>
        <dbReference type="EMBL" id="KND60828.1"/>
    </source>
</evidence>
<feature type="modified residue" description="4-aspartylphosphate" evidence="11">
    <location>
        <position position="931"/>
    </location>
</feature>
<evidence type="ECO:0000256" key="12">
    <source>
        <dbReference type="SAM" id="Coils"/>
    </source>
</evidence>
<comment type="function">
    <text evidence="9">Member of the two-component regulatory system BvgS/BvgA. Phosphorylates BvgA via a four-step phosphorelay in response to environmental signals.</text>
</comment>
<keyword evidence="13" id="KW-0812">Transmembrane</keyword>
<dbReference type="EMBL" id="LFJJ01000043">
    <property type="protein sequence ID" value="KND60828.1"/>
    <property type="molecule type" value="Genomic_DNA"/>
</dbReference>
<dbReference type="SUPFAM" id="SSF52172">
    <property type="entry name" value="CheY-like"/>
    <property type="match status" value="3"/>
</dbReference>
<dbReference type="GO" id="GO:0000155">
    <property type="term" value="F:phosphorelay sensor kinase activity"/>
    <property type="evidence" value="ECO:0007669"/>
    <property type="project" value="InterPro"/>
</dbReference>
<dbReference type="CDD" id="cd19410">
    <property type="entry name" value="HK9-like_sensor"/>
    <property type="match status" value="1"/>
</dbReference>
<keyword evidence="13" id="KW-1133">Transmembrane helix</keyword>
<feature type="coiled-coil region" evidence="12">
    <location>
        <begin position="389"/>
        <end position="469"/>
    </location>
</feature>
<feature type="domain" description="Response regulatory" evidence="15">
    <location>
        <begin position="760"/>
        <end position="873"/>
    </location>
</feature>
<evidence type="ECO:0000313" key="17">
    <source>
        <dbReference type="Proteomes" id="UP000036959"/>
    </source>
</evidence>
<keyword evidence="17" id="KW-1185">Reference proteome</keyword>
<dbReference type="SMART" id="SM00387">
    <property type="entry name" value="HATPase_c"/>
    <property type="match status" value="1"/>
</dbReference>
<dbReference type="InterPro" id="IPR036097">
    <property type="entry name" value="HisK_dim/P_sf"/>
</dbReference>
<evidence type="ECO:0000256" key="8">
    <source>
        <dbReference type="ARBA" id="ARBA00023026"/>
    </source>
</evidence>
<dbReference type="SUPFAM" id="SSF55781">
    <property type="entry name" value="GAF domain-like"/>
    <property type="match status" value="1"/>
</dbReference>
<dbReference type="RefSeq" id="WP_050453277.1">
    <property type="nucleotide sequence ID" value="NZ_LFJJ01000043.1"/>
</dbReference>
<feature type="modified residue" description="4-aspartylphosphate" evidence="11">
    <location>
        <position position="809"/>
    </location>
</feature>
<dbReference type="PROSITE" id="PS50110">
    <property type="entry name" value="RESPONSE_REGULATORY"/>
    <property type="match status" value="3"/>
</dbReference>
<dbReference type="PATRIC" id="fig|242163.4.peg.5187"/>
<dbReference type="EC" id="2.7.13.3" evidence="2"/>
<protein>
    <recommendedName>
        <fullName evidence="10">Virulence sensor protein BvgS</fullName>
        <ecNumber evidence="2">2.7.13.3</ecNumber>
    </recommendedName>
</protein>
<dbReference type="Pfam" id="PF13185">
    <property type="entry name" value="GAF_2"/>
    <property type="match status" value="1"/>
</dbReference>
<evidence type="ECO:0000256" key="10">
    <source>
        <dbReference type="ARBA" id="ARBA00070152"/>
    </source>
</evidence>
<dbReference type="InterPro" id="IPR005467">
    <property type="entry name" value="His_kinase_dom"/>
</dbReference>
<dbReference type="InterPro" id="IPR003661">
    <property type="entry name" value="HisK_dim/P_dom"/>
</dbReference>
<dbReference type="AlphaFoldDB" id="A0A0L0MER2"/>
<keyword evidence="5" id="KW-0732">Signal</keyword>
<organism evidence="16 17">
    <name type="scientific">Candidatus Burkholderia verschuerenii</name>
    <dbReference type="NCBI Taxonomy" id="242163"/>
    <lineage>
        <taxon>Bacteria</taxon>
        <taxon>Pseudomonadati</taxon>
        <taxon>Pseudomonadota</taxon>
        <taxon>Betaproteobacteria</taxon>
        <taxon>Burkholderiales</taxon>
        <taxon>Burkholderiaceae</taxon>
        <taxon>Burkholderia</taxon>
    </lineage>
</organism>
<dbReference type="InterPro" id="IPR004358">
    <property type="entry name" value="Sig_transdc_His_kin-like_C"/>
</dbReference>
<dbReference type="Pfam" id="PF00512">
    <property type="entry name" value="HisKA"/>
    <property type="match status" value="1"/>
</dbReference>
<dbReference type="OrthoDB" id="9796305at2"/>
<evidence type="ECO:0000259" key="15">
    <source>
        <dbReference type="PROSITE" id="PS50110"/>
    </source>
</evidence>
<feature type="transmembrane region" description="Helical" evidence="13">
    <location>
        <begin position="20"/>
        <end position="43"/>
    </location>
</feature>
<dbReference type="InterPro" id="IPR001789">
    <property type="entry name" value="Sig_transdc_resp-reg_receiver"/>
</dbReference>
<dbReference type="SMART" id="SM00065">
    <property type="entry name" value="GAF"/>
    <property type="match status" value="1"/>
</dbReference>
<dbReference type="CDD" id="cd00156">
    <property type="entry name" value="REC"/>
    <property type="match status" value="1"/>
</dbReference>
<evidence type="ECO:0000256" key="5">
    <source>
        <dbReference type="ARBA" id="ARBA00022729"/>
    </source>
</evidence>
<dbReference type="InterPro" id="IPR036890">
    <property type="entry name" value="HATPase_C_sf"/>
</dbReference>
<dbReference type="CDD" id="cd17546">
    <property type="entry name" value="REC_hyHK_CKI1_RcsC-like"/>
    <property type="match status" value="1"/>
</dbReference>
<feature type="transmembrane region" description="Helical" evidence="13">
    <location>
        <begin position="183"/>
        <end position="205"/>
    </location>
</feature>
<dbReference type="InterPro" id="IPR029016">
    <property type="entry name" value="GAF-like_dom_sf"/>
</dbReference>
<dbReference type="CDD" id="cd00082">
    <property type="entry name" value="HisKA"/>
    <property type="match status" value="1"/>
</dbReference>
<feature type="domain" description="Response regulatory" evidence="15">
    <location>
        <begin position="1028"/>
        <end position="1145"/>
    </location>
</feature>
<reference evidence="17" key="1">
    <citation type="submission" date="2015-06" db="EMBL/GenBank/DDBJ databases">
        <title>Comparative genomics of Burkholderia leaf nodule symbionts.</title>
        <authorList>
            <person name="Carlier A."/>
            <person name="Eberl L."/>
            <person name="Pinto-Carbo M."/>
        </authorList>
    </citation>
    <scope>NUCLEOTIDE SEQUENCE [LARGE SCALE GENOMIC DNA]</scope>
    <source>
        <strain evidence="17">UZHbot4</strain>
    </source>
</reference>
<dbReference type="CDD" id="cd16922">
    <property type="entry name" value="HATPase_EvgS-ArcB-TorS-like"/>
    <property type="match status" value="1"/>
</dbReference>
<accession>A0A0L0MER2</accession>
<keyword evidence="7" id="KW-0902">Two-component regulatory system</keyword>
<dbReference type="SMART" id="SM00388">
    <property type="entry name" value="HisKA"/>
    <property type="match status" value="1"/>
</dbReference>
<evidence type="ECO:0000256" key="9">
    <source>
        <dbReference type="ARBA" id="ARBA00058004"/>
    </source>
</evidence>
<evidence type="ECO:0000256" key="7">
    <source>
        <dbReference type="ARBA" id="ARBA00023012"/>
    </source>
</evidence>
<dbReference type="InterPro" id="IPR011006">
    <property type="entry name" value="CheY-like_superfamily"/>
</dbReference>
<dbReference type="Gene3D" id="1.10.287.130">
    <property type="match status" value="1"/>
</dbReference>
<comment type="catalytic activity">
    <reaction evidence="1">
        <text>ATP + protein L-histidine = ADP + protein N-phospho-L-histidine.</text>
        <dbReference type="EC" id="2.7.13.3"/>
    </reaction>
</comment>
<dbReference type="PRINTS" id="PR00344">
    <property type="entry name" value="BCTRLSENSOR"/>
</dbReference>
<dbReference type="Gene3D" id="3.40.50.2300">
    <property type="match status" value="3"/>
</dbReference>
<dbReference type="InterPro" id="IPR007891">
    <property type="entry name" value="CHASE3"/>
</dbReference>
<keyword evidence="8" id="KW-0843">Virulence</keyword>
<feature type="modified residue" description="4-aspartylphosphate" evidence="11">
    <location>
        <position position="1078"/>
    </location>
</feature>
<keyword evidence="4" id="KW-0808">Transferase</keyword>
<evidence type="ECO:0000256" key="2">
    <source>
        <dbReference type="ARBA" id="ARBA00012438"/>
    </source>
</evidence>
<evidence type="ECO:0000256" key="6">
    <source>
        <dbReference type="ARBA" id="ARBA00022777"/>
    </source>
</evidence>
<evidence type="ECO:0000259" key="14">
    <source>
        <dbReference type="PROSITE" id="PS50109"/>
    </source>
</evidence>
<gene>
    <name evidence="16" type="ORF">BVER_01052</name>
</gene>
<dbReference type="InterPro" id="IPR003018">
    <property type="entry name" value="GAF"/>
</dbReference>
<dbReference type="SMART" id="SM00448">
    <property type="entry name" value="REC"/>
    <property type="match status" value="3"/>
</dbReference>
<dbReference type="SUPFAM" id="SSF47384">
    <property type="entry name" value="Homodimeric domain of signal transducing histidine kinase"/>
    <property type="match status" value="1"/>
</dbReference>
<dbReference type="InterPro" id="IPR003594">
    <property type="entry name" value="HATPase_dom"/>
</dbReference>
<dbReference type="Pfam" id="PF02518">
    <property type="entry name" value="HATPase_c"/>
    <property type="match status" value="1"/>
</dbReference>
<dbReference type="Pfam" id="PF05227">
    <property type="entry name" value="CHASE3"/>
    <property type="match status" value="1"/>
</dbReference>
<keyword evidence="12" id="KW-0175">Coiled coil</keyword>
<evidence type="ECO:0000256" key="13">
    <source>
        <dbReference type="SAM" id="Phobius"/>
    </source>
</evidence>